<sequence>MKIRIASRESRLAMWQAEHVRDLLLALPGVSGVEIVGMTTKGDQILDRSLAKIGGKGLFIKELEHALLEGRADLAVHSGKDIPMDLDPEFQLLGFMTREDPHDAFVSNDYASLADLPAGAVVGSSSLRRQAQVLARYPHLKVEPLRGNLDTRLGKLDSGQYQAIVLAAAGLKRLGLHSRIRNVIESTDMLPAVGQGALGLEIRAGDSQLAELVKPLIDPVCTALVSAERSVSKALGGSCQVPIAGYATLNDAHTFTLRGLVASPDGKTVIEKSAQASLQHWETAADLVIEGLLQEGAQALIESAIQQFKG</sequence>
<accession>A0ABX6N5J8</accession>
<comment type="similarity">
    <text evidence="3 8">Belongs to the HMBS family.</text>
</comment>
<comment type="cofactor">
    <cofactor evidence="8">
        <name>dipyrromethane</name>
        <dbReference type="ChEBI" id="CHEBI:60342"/>
    </cofactor>
    <text evidence="8">Binds 1 dipyrromethane group covalently.</text>
</comment>
<keyword evidence="12" id="KW-1185">Reference proteome</keyword>
<dbReference type="GO" id="GO:0004418">
    <property type="term" value="F:hydroxymethylbilane synthase activity"/>
    <property type="evidence" value="ECO:0007669"/>
    <property type="project" value="UniProtKB-EC"/>
</dbReference>
<dbReference type="PRINTS" id="PR00151">
    <property type="entry name" value="PORPHBDMNASE"/>
</dbReference>
<comment type="catalytic activity">
    <reaction evidence="7 8">
        <text>4 porphobilinogen + H2O = hydroxymethylbilane + 4 NH4(+)</text>
        <dbReference type="Rhea" id="RHEA:13185"/>
        <dbReference type="ChEBI" id="CHEBI:15377"/>
        <dbReference type="ChEBI" id="CHEBI:28938"/>
        <dbReference type="ChEBI" id="CHEBI:57845"/>
        <dbReference type="ChEBI" id="CHEBI:58126"/>
        <dbReference type="EC" id="2.5.1.61"/>
    </reaction>
</comment>
<dbReference type="PANTHER" id="PTHR11557:SF0">
    <property type="entry name" value="PORPHOBILINOGEN DEAMINASE"/>
    <property type="match status" value="1"/>
</dbReference>
<dbReference type="Pfam" id="PF03900">
    <property type="entry name" value="Porphobil_deamC"/>
    <property type="match status" value="1"/>
</dbReference>
<keyword evidence="6 8" id="KW-0627">Porphyrin biosynthesis</keyword>
<evidence type="ECO:0000256" key="7">
    <source>
        <dbReference type="ARBA" id="ARBA00048169"/>
    </source>
</evidence>
<evidence type="ECO:0000313" key="12">
    <source>
        <dbReference type="Proteomes" id="UP000501130"/>
    </source>
</evidence>
<evidence type="ECO:0000313" key="11">
    <source>
        <dbReference type="EMBL" id="QJR29665.1"/>
    </source>
</evidence>
<dbReference type="SUPFAM" id="SSF53850">
    <property type="entry name" value="Periplasmic binding protein-like II"/>
    <property type="match status" value="1"/>
</dbReference>
<dbReference type="RefSeq" id="WP_171099161.1">
    <property type="nucleotide sequence ID" value="NZ_CP053084.1"/>
</dbReference>
<evidence type="ECO:0000256" key="6">
    <source>
        <dbReference type="ARBA" id="ARBA00023244"/>
    </source>
</evidence>
<evidence type="ECO:0000256" key="5">
    <source>
        <dbReference type="ARBA" id="ARBA00022679"/>
    </source>
</evidence>
<dbReference type="CDD" id="cd13646">
    <property type="entry name" value="PBP2_EcHMBS_like"/>
    <property type="match status" value="1"/>
</dbReference>
<dbReference type="NCBIfam" id="TIGR00212">
    <property type="entry name" value="hemC"/>
    <property type="match status" value="1"/>
</dbReference>
<dbReference type="InterPro" id="IPR022418">
    <property type="entry name" value="Porphobilinogen_deaminase_C"/>
</dbReference>
<dbReference type="Proteomes" id="UP000501130">
    <property type="component" value="Chromosome"/>
</dbReference>
<evidence type="ECO:0000256" key="3">
    <source>
        <dbReference type="ARBA" id="ARBA00005638"/>
    </source>
</evidence>
<dbReference type="Gene3D" id="3.40.190.10">
    <property type="entry name" value="Periplasmic binding protein-like II"/>
    <property type="match status" value="2"/>
</dbReference>
<dbReference type="Pfam" id="PF01379">
    <property type="entry name" value="Porphobil_deam"/>
    <property type="match status" value="1"/>
</dbReference>
<dbReference type="HAMAP" id="MF_00260">
    <property type="entry name" value="Porphobil_deam"/>
    <property type="match status" value="1"/>
</dbReference>
<dbReference type="InterPro" id="IPR022417">
    <property type="entry name" value="Porphobilin_deaminase_N"/>
</dbReference>
<dbReference type="PROSITE" id="PS00533">
    <property type="entry name" value="PORPHOBILINOGEN_DEAM"/>
    <property type="match status" value="1"/>
</dbReference>
<dbReference type="SUPFAM" id="SSF54782">
    <property type="entry name" value="Porphobilinogen deaminase (hydroxymethylbilane synthase), C-terminal domain"/>
    <property type="match status" value="1"/>
</dbReference>
<comment type="function">
    <text evidence="1 8">Tetrapolymerization of the monopyrrole PBG into the hydroxymethylbilane pre-uroporphyrinogen in several discrete steps.</text>
</comment>
<protein>
    <recommendedName>
        <fullName evidence="8">Porphobilinogen deaminase</fullName>
        <shortName evidence="8">PBG</shortName>
        <ecNumber evidence="8">2.5.1.61</ecNumber>
    </recommendedName>
    <alternativeName>
        <fullName evidence="8">Hydroxymethylbilane synthase</fullName>
        <shortName evidence="8">HMBS</shortName>
    </alternativeName>
    <alternativeName>
        <fullName evidence="8">Pre-uroporphyrinogen synthase</fullName>
    </alternativeName>
</protein>
<dbReference type="Gene3D" id="3.30.160.40">
    <property type="entry name" value="Porphobilinogen deaminase, C-terminal domain"/>
    <property type="match status" value="1"/>
</dbReference>
<evidence type="ECO:0000256" key="8">
    <source>
        <dbReference type="HAMAP-Rule" id="MF_00260"/>
    </source>
</evidence>
<comment type="pathway">
    <text evidence="2">Porphyrin-containing compound metabolism; protoporphyrin-IX biosynthesis; coproporphyrinogen-III from 5-aminolevulinate: step 2/4.</text>
</comment>
<dbReference type="PIRSF" id="PIRSF001438">
    <property type="entry name" value="4pyrrol_synth_OHMeBilane_synth"/>
    <property type="match status" value="1"/>
</dbReference>
<dbReference type="InterPro" id="IPR036803">
    <property type="entry name" value="Porphobilinogen_deaminase_C_sf"/>
</dbReference>
<feature type="domain" description="Porphobilinogen deaminase N-terminal" evidence="9">
    <location>
        <begin position="3"/>
        <end position="210"/>
    </location>
</feature>
<dbReference type="InterPro" id="IPR000860">
    <property type="entry name" value="HemC"/>
</dbReference>
<evidence type="ECO:0000259" key="9">
    <source>
        <dbReference type="Pfam" id="PF01379"/>
    </source>
</evidence>
<evidence type="ECO:0000256" key="4">
    <source>
        <dbReference type="ARBA" id="ARBA00011245"/>
    </source>
</evidence>
<keyword evidence="5 8" id="KW-0808">Transferase</keyword>
<organism evidence="11 12">
    <name type="scientific">Limnobacter profundi</name>
    <dbReference type="NCBI Taxonomy" id="2732163"/>
    <lineage>
        <taxon>Bacteria</taxon>
        <taxon>Pseudomonadati</taxon>
        <taxon>Pseudomonadota</taxon>
        <taxon>Betaproteobacteria</taxon>
        <taxon>Burkholderiales</taxon>
        <taxon>Burkholderiaceae</taxon>
        <taxon>Limnobacter</taxon>
    </lineage>
</organism>
<evidence type="ECO:0000259" key="10">
    <source>
        <dbReference type="Pfam" id="PF03900"/>
    </source>
</evidence>
<name>A0ABX6N5J8_9BURK</name>
<reference evidence="11 12" key="1">
    <citation type="submission" date="2020-05" db="EMBL/GenBank/DDBJ databases">
        <title>Compete genome of Limnobacter sp. SAORIC-580.</title>
        <authorList>
            <person name="Song J."/>
            <person name="Cho J.-C."/>
        </authorList>
    </citation>
    <scope>NUCLEOTIDE SEQUENCE [LARGE SCALE GENOMIC DNA]</scope>
    <source>
        <strain evidence="11 12">SAORIC-580</strain>
    </source>
</reference>
<dbReference type="PANTHER" id="PTHR11557">
    <property type="entry name" value="PORPHOBILINOGEN DEAMINASE"/>
    <property type="match status" value="1"/>
</dbReference>
<evidence type="ECO:0000256" key="2">
    <source>
        <dbReference type="ARBA" id="ARBA00004735"/>
    </source>
</evidence>
<evidence type="ECO:0000256" key="1">
    <source>
        <dbReference type="ARBA" id="ARBA00002869"/>
    </source>
</evidence>
<dbReference type="InterPro" id="IPR022419">
    <property type="entry name" value="Porphobilin_deaminase_cofac_BS"/>
</dbReference>
<feature type="domain" description="Porphobilinogen deaminase C-terminal" evidence="10">
    <location>
        <begin position="224"/>
        <end position="289"/>
    </location>
</feature>
<proteinExistence type="inferred from homology"/>
<feature type="modified residue" description="S-(dipyrrolylmethanemethyl)cysteine" evidence="8">
    <location>
        <position position="239"/>
    </location>
</feature>
<dbReference type="EC" id="2.5.1.61" evidence="8"/>
<comment type="miscellaneous">
    <text evidence="8">The porphobilinogen subunits are added to the dipyrromethane group.</text>
</comment>
<comment type="subunit">
    <text evidence="4 8">Monomer.</text>
</comment>
<dbReference type="EMBL" id="CP053084">
    <property type="protein sequence ID" value="QJR29665.1"/>
    <property type="molecule type" value="Genomic_DNA"/>
</dbReference>
<gene>
    <name evidence="8 11" type="primary">hemC</name>
    <name evidence="11" type="ORF">HKT17_08025</name>
</gene>